<keyword evidence="8" id="KW-1185">Reference proteome</keyword>
<feature type="compositionally biased region" description="Polar residues" evidence="6">
    <location>
        <begin position="53"/>
        <end position="63"/>
    </location>
</feature>
<name>A0A6L5X7D0_9FIRM</name>
<evidence type="ECO:0000256" key="6">
    <source>
        <dbReference type="SAM" id="MobiDB-lite"/>
    </source>
</evidence>
<keyword evidence="2 5" id="KW-0717">Septation</keyword>
<keyword evidence="5" id="KW-0963">Cytoplasm</keyword>
<dbReference type="InterPro" id="IPR038594">
    <property type="entry name" value="SepF-like_sf"/>
</dbReference>
<gene>
    <name evidence="5" type="primary">sepF</name>
    <name evidence="7" type="ORF">FYJ35_06960</name>
</gene>
<dbReference type="PANTHER" id="PTHR35798:SF1">
    <property type="entry name" value="CELL DIVISION PROTEIN SEPF"/>
    <property type="match status" value="1"/>
</dbReference>
<accession>A0A6L5X7D0</accession>
<dbReference type="PANTHER" id="PTHR35798">
    <property type="entry name" value="CELL DIVISION PROTEIN SEPF"/>
    <property type="match status" value="1"/>
</dbReference>
<dbReference type="HAMAP" id="MF_01197">
    <property type="entry name" value="SepF"/>
    <property type="match status" value="1"/>
</dbReference>
<comment type="function">
    <text evidence="4 5">Cell division protein that is part of the divisome complex and is recruited early to the Z-ring. Probably stimulates Z-ring formation, perhaps through the cross-linking of FtsZ protofilaments. Its function overlaps with FtsA.</text>
</comment>
<dbReference type="EMBL" id="VULZ01000006">
    <property type="protein sequence ID" value="MSS14784.1"/>
    <property type="molecule type" value="Genomic_DNA"/>
</dbReference>
<evidence type="ECO:0000256" key="1">
    <source>
        <dbReference type="ARBA" id="ARBA00022618"/>
    </source>
</evidence>
<protein>
    <recommendedName>
        <fullName evidence="5">Cell division protein SepF</fullName>
    </recommendedName>
</protein>
<comment type="subcellular location">
    <subcellularLocation>
        <location evidence="5">Cytoplasm</location>
    </subcellularLocation>
    <text evidence="5">Localizes to the division site, in a FtsZ-dependent manner.</text>
</comment>
<evidence type="ECO:0000256" key="3">
    <source>
        <dbReference type="ARBA" id="ARBA00023306"/>
    </source>
</evidence>
<keyword evidence="3 5" id="KW-0131">Cell cycle</keyword>
<evidence type="ECO:0000256" key="5">
    <source>
        <dbReference type="HAMAP-Rule" id="MF_01197"/>
    </source>
</evidence>
<comment type="similarity">
    <text evidence="5">Belongs to the SepF family.</text>
</comment>
<feature type="compositionally biased region" description="Acidic residues" evidence="6">
    <location>
        <begin position="21"/>
        <end position="33"/>
    </location>
</feature>
<feature type="region of interest" description="Disordered" evidence="6">
    <location>
        <begin position="21"/>
        <end position="104"/>
    </location>
</feature>
<evidence type="ECO:0000313" key="8">
    <source>
        <dbReference type="Proteomes" id="UP000481852"/>
    </source>
</evidence>
<dbReference type="GO" id="GO:0043093">
    <property type="term" value="P:FtsZ-dependent cytokinesis"/>
    <property type="evidence" value="ECO:0007669"/>
    <property type="project" value="UniProtKB-UniRule"/>
</dbReference>
<evidence type="ECO:0000256" key="2">
    <source>
        <dbReference type="ARBA" id="ARBA00023210"/>
    </source>
</evidence>
<evidence type="ECO:0000256" key="4">
    <source>
        <dbReference type="ARBA" id="ARBA00044936"/>
    </source>
</evidence>
<dbReference type="InterPro" id="IPR007561">
    <property type="entry name" value="Cell_div_SepF/SepF-rel"/>
</dbReference>
<dbReference type="Pfam" id="PF04472">
    <property type="entry name" value="SepF"/>
    <property type="match status" value="1"/>
</dbReference>
<dbReference type="Gene3D" id="3.30.110.150">
    <property type="entry name" value="SepF-like protein"/>
    <property type="match status" value="1"/>
</dbReference>
<keyword evidence="1 5" id="KW-0132">Cell division</keyword>
<organism evidence="7 8">
    <name type="scientific">Porcincola intestinalis</name>
    <dbReference type="NCBI Taxonomy" id="2606632"/>
    <lineage>
        <taxon>Bacteria</taxon>
        <taxon>Bacillati</taxon>
        <taxon>Bacillota</taxon>
        <taxon>Clostridia</taxon>
        <taxon>Lachnospirales</taxon>
        <taxon>Lachnospiraceae</taxon>
        <taxon>Porcincola</taxon>
    </lineage>
</organism>
<dbReference type="Proteomes" id="UP000481852">
    <property type="component" value="Unassembled WGS sequence"/>
</dbReference>
<dbReference type="GO" id="GO:0005737">
    <property type="term" value="C:cytoplasm"/>
    <property type="evidence" value="ECO:0007669"/>
    <property type="project" value="UniProtKB-SubCell"/>
</dbReference>
<dbReference type="AlphaFoldDB" id="A0A6L5X7D0"/>
<sequence>MKFPSFDKFLEKVTLNDDVDEDDYLDEDDSDVDLVDRQPSRRLIRRREETDSGSKSAVTSFPQQKRERRSFFGQAVEKPESPYDSAPERARSPKVSNFRPRKAVQEDEETNNYSVCVIRPKSMEDALEIAKTLVARCVVILNLEGLDLDVSQRLFDFASGCTCALQGRLDKISNYIFVLTPKDIQITGEFQEILTGTFDPDDLGDDEDF</sequence>
<evidence type="ECO:0000313" key="7">
    <source>
        <dbReference type="EMBL" id="MSS14784.1"/>
    </source>
</evidence>
<dbReference type="InterPro" id="IPR023052">
    <property type="entry name" value="Cell_div_SepF"/>
</dbReference>
<feature type="compositionally biased region" description="Basic and acidic residues" evidence="6">
    <location>
        <begin position="77"/>
        <end position="91"/>
    </location>
</feature>
<comment type="subunit">
    <text evidence="5">Homodimer. Interacts with FtsZ.</text>
</comment>
<comment type="caution">
    <text evidence="7">The sequence shown here is derived from an EMBL/GenBank/DDBJ whole genome shotgun (WGS) entry which is preliminary data.</text>
</comment>
<dbReference type="RefSeq" id="WP_154524976.1">
    <property type="nucleotide sequence ID" value="NZ_JAQYJL010000003.1"/>
</dbReference>
<proteinExistence type="inferred from homology"/>
<dbReference type="GO" id="GO:0000917">
    <property type="term" value="P:division septum assembly"/>
    <property type="evidence" value="ECO:0007669"/>
    <property type="project" value="UniProtKB-KW"/>
</dbReference>
<reference evidence="7 8" key="1">
    <citation type="submission" date="2019-08" db="EMBL/GenBank/DDBJ databases">
        <title>In-depth cultivation of the pig gut microbiome towards novel bacterial diversity and tailored functional studies.</title>
        <authorList>
            <person name="Wylensek D."/>
            <person name="Hitch T.C.A."/>
            <person name="Clavel T."/>
        </authorList>
    </citation>
    <scope>NUCLEOTIDE SEQUENCE [LARGE SCALE GENOMIC DNA]</scope>
    <source>
        <strain evidence="7 8">Oil+RF-744-WCA-WT-11</strain>
    </source>
</reference>